<protein>
    <submittedName>
        <fullName evidence="1">Uncharacterized protein</fullName>
    </submittedName>
</protein>
<accession>A0A5N5UAG4</accession>
<gene>
    <name evidence="1" type="ORF">DM867_00175</name>
</gene>
<evidence type="ECO:0000313" key="1">
    <source>
        <dbReference type="EMBL" id="KAB7515604.1"/>
    </source>
</evidence>
<reference evidence="1 2" key="1">
    <citation type="submission" date="2019-10" db="EMBL/GenBank/DDBJ databases">
        <title>Unraveling microbial dark matter from salterns through culturing: the case of the genus Halosegnis.</title>
        <authorList>
            <person name="Duran-Viseras A."/>
            <person name="Andrei A.-S."/>
            <person name="Vera-Gargallo B."/>
            <person name="Ghai R."/>
            <person name="Sanchez-Porro C."/>
            <person name="Ventosa A."/>
        </authorList>
    </citation>
    <scope>NUCLEOTIDE SEQUENCE [LARGE SCALE GENOMIC DNA]</scope>
    <source>
        <strain evidence="1 2">F18-79</strain>
    </source>
</reference>
<comment type="caution">
    <text evidence="1">The sequence shown here is derived from an EMBL/GenBank/DDBJ whole genome shotgun (WGS) entry which is preliminary data.</text>
</comment>
<dbReference type="EMBL" id="QKKZ01000001">
    <property type="protein sequence ID" value="KAB7515604.1"/>
    <property type="molecule type" value="Genomic_DNA"/>
</dbReference>
<organism evidence="1 2">
    <name type="scientific">Halosegnis rubeus</name>
    <dbReference type="NCBI Taxonomy" id="2212850"/>
    <lineage>
        <taxon>Archaea</taxon>
        <taxon>Methanobacteriati</taxon>
        <taxon>Methanobacteriota</taxon>
        <taxon>Stenosarchaea group</taxon>
        <taxon>Halobacteria</taxon>
        <taxon>Halobacteriales</taxon>
        <taxon>Natronomonadaceae</taxon>
        <taxon>Halosegnis</taxon>
    </lineage>
</organism>
<dbReference type="RefSeq" id="WP_152133528.1">
    <property type="nucleotide sequence ID" value="NZ_QKKZ01000001.1"/>
</dbReference>
<evidence type="ECO:0000313" key="2">
    <source>
        <dbReference type="Proteomes" id="UP000326865"/>
    </source>
</evidence>
<dbReference type="Proteomes" id="UP000326865">
    <property type="component" value="Unassembled WGS sequence"/>
</dbReference>
<name>A0A5N5UAG4_9EURY</name>
<proteinExistence type="predicted"/>
<sequence length="595" mass="68105">MSDSVISGSGFHGARGDSVHAGDLFEALTKACAELTFPVSEDWRIVHQYTPQYTDADVPDVFDLGIFKVADGSQTADRALVLEVTHWKDEKNVSEEPNKSYKAIETLEEFSFLGSRTRVPDSTVKGLPQDTAFGDVIFGNRRYVRKWIPTQYELFLDFVSYPSYKYLDSEPTDPDTGIKQALLEAYEPFDDIVEFVTWLKDRLQNNSNNEIIDVVGRRLLERFEQFKQDDFPLSPLGLAEHRARHEYRDTDDYKSNMAFLDDQIASGGLPADRFGLKAAWNKIGAGNADVEQFDEEWEPLLRAVLNKAAEEIPEVEAGREIVDNAGSILPQIRDLCESDDIDGLAEYWDHPDETQRIAYRNALRALYQRPVDDFYEEPGVTEQNFSRKRFDDPVTRRILQQIADQVASNAGGSSTSEWVRTGQQLIERSVDYQAVNGTNSTPTNWALSHLIEESSLQFGGQVDTGGRWYSYIKDVPYDEFADRLITFRDAEDMWRSTFAQAEFSFEDDDSSVYIKSKPTKNEEGRRAREEGGKGWFGKLNLPVENGQIEPEYSDDEWWMWVDGDWSHRDNLERLVECGWRVYLDPSTLVEDLESR</sequence>
<keyword evidence="2" id="KW-1185">Reference proteome</keyword>
<dbReference type="AlphaFoldDB" id="A0A5N5UAG4"/>